<proteinExistence type="predicted"/>
<name>A0ACC1HF19_9FUNG</name>
<evidence type="ECO:0000313" key="2">
    <source>
        <dbReference type="Proteomes" id="UP001145114"/>
    </source>
</evidence>
<comment type="caution">
    <text evidence="1">The sequence shown here is derived from an EMBL/GenBank/DDBJ whole genome shotgun (WGS) entry which is preliminary data.</text>
</comment>
<organism evidence="1 2">
    <name type="scientific">Spiromyces aspiralis</name>
    <dbReference type="NCBI Taxonomy" id="68401"/>
    <lineage>
        <taxon>Eukaryota</taxon>
        <taxon>Fungi</taxon>
        <taxon>Fungi incertae sedis</taxon>
        <taxon>Zoopagomycota</taxon>
        <taxon>Kickxellomycotina</taxon>
        <taxon>Kickxellomycetes</taxon>
        <taxon>Kickxellales</taxon>
        <taxon>Kickxellaceae</taxon>
        <taxon>Spiromyces</taxon>
    </lineage>
</organism>
<gene>
    <name evidence="1" type="ORF">EV182_006201</name>
</gene>
<dbReference type="EMBL" id="JAMZIH010007613">
    <property type="protein sequence ID" value="KAJ1672934.1"/>
    <property type="molecule type" value="Genomic_DNA"/>
</dbReference>
<protein>
    <submittedName>
        <fullName evidence="1">Uncharacterized protein</fullName>
    </submittedName>
</protein>
<sequence length="52" mass="5616">PPVVTIPTAQAPKKDTNLIYSRQDISIEEMRALMPVYALERSSGITAKTAAA</sequence>
<evidence type="ECO:0000313" key="1">
    <source>
        <dbReference type="EMBL" id="KAJ1672934.1"/>
    </source>
</evidence>
<keyword evidence="2" id="KW-1185">Reference proteome</keyword>
<accession>A0ACC1HF19</accession>
<reference evidence="1" key="1">
    <citation type="submission" date="2022-06" db="EMBL/GenBank/DDBJ databases">
        <title>Phylogenomic reconstructions and comparative analyses of Kickxellomycotina fungi.</title>
        <authorList>
            <person name="Reynolds N.K."/>
            <person name="Stajich J.E."/>
            <person name="Barry K."/>
            <person name="Grigoriev I.V."/>
            <person name="Crous P."/>
            <person name="Smith M.E."/>
        </authorList>
    </citation>
    <scope>NUCLEOTIDE SEQUENCE</scope>
    <source>
        <strain evidence="1">RSA 2271</strain>
    </source>
</reference>
<feature type="non-terminal residue" evidence="1">
    <location>
        <position position="1"/>
    </location>
</feature>
<dbReference type="Proteomes" id="UP001145114">
    <property type="component" value="Unassembled WGS sequence"/>
</dbReference>